<reference evidence="1 2" key="1">
    <citation type="journal article" date="2019" name="Int. J. Syst. Evol. Microbiol.">
        <title>The Global Catalogue of Microorganisms (GCM) 10K type strain sequencing project: providing services to taxonomists for standard genome sequencing and annotation.</title>
        <authorList>
            <consortium name="The Broad Institute Genomics Platform"/>
            <consortium name="The Broad Institute Genome Sequencing Center for Infectious Disease"/>
            <person name="Wu L."/>
            <person name="Ma J."/>
        </authorList>
    </citation>
    <scope>NUCLEOTIDE SEQUENCE [LARGE SCALE GENOMIC DNA]</scope>
    <source>
        <strain evidence="1 2">JCM 15115</strain>
    </source>
</reference>
<dbReference type="RefSeq" id="WP_343804679.1">
    <property type="nucleotide sequence ID" value="NZ_BAAADE010000002.1"/>
</dbReference>
<protein>
    <submittedName>
        <fullName evidence="1">Type II toxin-antitoxin system RelE/ParE family toxin</fullName>
    </submittedName>
</protein>
<accession>A0ABN1G451</accession>
<gene>
    <name evidence="1" type="ORF">GCM10008943_18630</name>
</gene>
<evidence type="ECO:0000313" key="2">
    <source>
        <dbReference type="Proteomes" id="UP001424441"/>
    </source>
</evidence>
<dbReference type="Pfam" id="PF05973">
    <property type="entry name" value="Gp49"/>
    <property type="match status" value="1"/>
</dbReference>
<keyword evidence="2" id="KW-1185">Reference proteome</keyword>
<dbReference type="Proteomes" id="UP001424441">
    <property type="component" value="Unassembled WGS sequence"/>
</dbReference>
<evidence type="ECO:0000313" key="1">
    <source>
        <dbReference type="EMBL" id="GAA0603393.1"/>
    </source>
</evidence>
<sequence length="128" mass="14262">MKDVFWMGATLEEVRDFPIEVRQEIGFSLHLAQEGRKAVNVTPLVGFGGASVLEVISNGDGGTYRAVYTIRFSDAVYVLHAFQKKSKRGIATPKKEINLIKERLKAAEQHYIQLQKVALEKQNVGTDG</sequence>
<proteinExistence type="predicted"/>
<comment type="caution">
    <text evidence="1">The sequence shown here is derived from an EMBL/GenBank/DDBJ whole genome shotgun (WGS) entry which is preliminary data.</text>
</comment>
<name>A0ABN1G451_9HYPH</name>
<organism evidence="1 2">
    <name type="scientific">Paenochrobactrum glaciei</name>
    <dbReference type="NCBI Taxonomy" id="486407"/>
    <lineage>
        <taxon>Bacteria</taxon>
        <taxon>Pseudomonadati</taxon>
        <taxon>Pseudomonadota</taxon>
        <taxon>Alphaproteobacteria</taxon>
        <taxon>Hyphomicrobiales</taxon>
        <taxon>Brucellaceae</taxon>
        <taxon>Paenochrobactrum</taxon>
    </lineage>
</organism>
<dbReference type="InterPro" id="IPR009241">
    <property type="entry name" value="HigB-like"/>
</dbReference>
<dbReference type="EMBL" id="BAAADE010000002">
    <property type="protein sequence ID" value="GAA0603393.1"/>
    <property type="molecule type" value="Genomic_DNA"/>
</dbReference>